<feature type="transmembrane region" description="Helical" evidence="1">
    <location>
        <begin position="211"/>
        <end position="239"/>
    </location>
</feature>
<feature type="transmembrane region" description="Helical" evidence="1">
    <location>
        <begin position="77"/>
        <end position="98"/>
    </location>
</feature>
<keyword evidence="3" id="KW-1185">Reference proteome</keyword>
<evidence type="ECO:0008006" key="4">
    <source>
        <dbReference type="Google" id="ProtNLM"/>
    </source>
</evidence>
<feature type="transmembrane region" description="Helical" evidence="1">
    <location>
        <begin position="178"/>
        <end position="199"/>
    </location>
</feature>
<organism evidence="2 3">
    <name type="scientific">Cohnella herbarum</name>
    <dbReference type="NCBI Taxonomy" id="2728023"/>
    <lineage>
        <taxon>Bacteria</taxon>
        <taxon>Bacillati</taxon>
        <taxon>Bacillota</taxon>
        <taxon>Bacilli</taxon>
        <taxon>Bacillales</taxon>
        <taxon>Paenibacillaceae</taxon>
        <taxon>Cohnella</taxon>
    </lineage>
</organism>
<protein>
    <recommendedName>
        <fullName evidence="4">Spore germination protein</fullName>
    </recommendedName>
</protein>
<feature type="transmembrane region" description="Helical" evidence="1">
    <location>
        <begin position="259"/>
        <end position="279"/>
    </location>
</feature>
<feature type="transmembrane region" description="Helical" evidence="1">
    <location>
        <begin position="140"/>
        <end position="158"/>
    </location>
</feature>
<keyword evidence="1" id="KW-0472">Membrane</keyword>
<keyword evidence="1" id="KW-0812">Transmembrane</keyword>
<feature type="transmembrane region" description="Helical" evidence="1">
    <location>
        <begin position="5"/>
        <end position="25"/>
    </location>
</feature>
<name>A0A7Z2VF45_9BACL</name>
<feature type="transmembrane region" description="Helical" evidence="1">
    <location>
        <begin position="37"/>
        <end position="56"/>
    </location>
</feature>
<sequence length="379" mass="43417">MARYFYYHVLYVGMINIMLFVPSILEQHRFNGAVSAMAIAIVVGTILAYVTTSLFLRFPGMGLADIYNNLMPRGIAVALNLAGSVVWMLAGILVIYSYSATIQQFFNPDMNPYLFLLLMTIAGIWGASRCTRTVQFAQEILLLLCAPLILMILLKAIFSPWLDWDAIRVTSGYVRTTPSFISFCAATFIFAGYNTLAVYNRLLPKGTKIRFRWITPLFCTFFLFVSFFIPIGFHGTVGVGEHIYLWSETADSMILEYGFVYRVLYLFLLLYTALSLMFVMNTWHTAMEFIKACRPKHTSQPEQFPVPRANWWITIAFAGITFLYSLWTNEHRNQWVNENWLIARAITDFVTVLLLGWLAIRKIRKNKSTVQLETATQDS</sequence>
<feature type="transmembrane region" description="Helical" evidence="1">
    <location>
        <begin position="309"/>
        <end position="327"/>
    </location>
</feature>
<accession>A0A7Z2VF45</accession>
<dbReference type="KEGG" id="cheb:HH215_00170"/>
<dbReference type="RefSeq" id="WP_169278055.1">
    <property type="nucleotide sequence ID" value="NZ_CP051680.1"/>
</dbReference>
<reference evidence="2 3" key="1">
    <citation type="submission" date="2020-04" db="EMBL/GenBank/DDBJ databases">
        <title>Genome sequencing of novel species.</title>
        <authorList>
            <person name="Heo J."/>
            <person name="Kim S.-J."/>
            <person name="Kim J.-S."/>
            <person name="Hong S.-B."/>
            <person name="Kwon S.-W."/>
        </authorList>
    </citation>
    <scope>NUCLEOTIDE SEQUENCE [LARGE SCALE GENOMIC DNA]</scope>
    <source>
        <strain evidence="2 3">MFER-1</strain>
    </source>
</reference>
<gene>
    <name evidence="2" type="ORF">HH215_00170</name>
</gene>
<feature type="transmembrane region" description="Helical" evidence="1">
    <location>
        <begin position="110"/>
        <end position="128"/>
    </location>
</feature>
<evidence type="ECO:0000313" key="3">
    <source>
        <dbReference type="Proteomes" id="UP000502248"/>
    </source>
</evidence>
<dbReference type="Proteomes" id="UP000502248">
    <property type="component" value="Chromosome"/>
</dbReference>
<keyword evidence="1" id="KW-1133">Transmembrane helix</keyword>
<feature type="transmembrane region" description="Helical" evidence="1">
    <location>
        <begin position="339"/>
        <end position="360"/>
    </location>
</feature>
<evidence type="ECO:0000313" key="2">
    <source>
        <dbReference type="EMBL" id="QJD81749.1"/>
    </source>
</evidence>
<dbReference type="EMBL" id="CP051680">
    <property type="protein sequence ID" value="QJD81749.1"/>
    <property type="molecule type" value="Genomic_DNA"/>
</dbReference>
<dbReference type="AlphaFoldDB" id="A0A7Z2VF45"/>
<evidence type="ECO:0000256" key="1">
    <source>
        <dbReference type="SAM" id="Phobius"/>
    </source>
</evidence>
<proteinExistence type="predicted"/>